<reference evidence="1 2" key="2">
    <citation type="journal article" date="2023" name="Mol. Biol. Evol.">
        <title>Genomics of Secondarily Temperate Adaptation in the Only Non-Antarctic Icefish.</title>
        <authorList>
            <person name="Rivera-Colon A.G."/>
            <person name="Rayamajhi N."/>
            <person name="Minhas B.F."/>
            <person name="Madrigal G."/>
            <person name="Bilyk K.T."/>
            <person name="Yoon V."/>
            <person name="Hune M."/>
            <person name="Gregory S."/>
            <person name="Cheng C.H.C."/>
            <person name="Catchen J.M."/>
        </authorList>
    </citation>
    <scope>NUCLEOTIDE SEQUENCE [LARGE SCALE GENOMIC DNA]</scope>
    <source>
        <strain evidence="1">JMC-PN-2008</strain>
    </source>
</reference>
<proteinExistence type="predicted"/>
<keyword evidence="2" id="KW-1185">Reference proteome</keyword>
<dbReference type="AlphaFoldDB" id="A0AAN8AU78"/>
<dbReference type="Proteomes" id="UP001346869">
    <property type="component" value="Unassembled WGS sequence"/>
</dbReference>
<name>A0AAN8AU78_ELEMC</name>
<gene>
    <name evidence="1" type="ORF">PBY51_009836</name>
</gene>
<evidence type="ECO:0000313" key="2">
    <source>
        <dbReference type="Proteomes" id="UP001346869"/>
    </source>
</evidence>
<reference evidence="1 2" key="1">
    <citation type="journal article" date="2023" name="Genes (Basel)">
        <title>Chromosome-Level Genome Assembly and Circadian Gene Repertoire of the Patagonia Blennie Eleginops maclovinus-The Closest Ancestral Proxy of Antarctic Cryonotothenioids.</title>
        <authorList>
            <person name="Cheng C.C."/>
            <person name="Rivera-Colon A.G."/>
            <person name="Minhas B.F."/>
            <person name="Wilson L."/>
            <person name="Rayamajhi N."/>
            <person name="Vargas-Chacoff L."/>
            <person name="Catchen J.M."/>
        </authorList>
    </citation>
    <scope>NUCLEOTIDE SEQUENCE [LARGE SCALE GENOMIC DNA]</scope>
    <source>
        <strain evidence="1">JMC-PN-2008</strain>
    </source>
</reference>
<dbReference type="EMBL" id="JAUZQC010000007">
    <property type="protein sequence ID" value="KAK5868859.1"/>
    <property type="molecule type" value="Genomic_DNA"/>
</dbReference>
<accession>A0AAN8AU78</accession>
<organism evidence="1 2">
    <name type="scientific">Eleginops maclovinus</name>
    <name type="common">Patagonian blennie</name>
    <name type="synonym">Eleginus maclovinus</name>
    <dbReference type="NCBI Taxonomy" id="56733"/>
    <lineage>
        <taxon>Eukaryota</taxon>
        <taxon>Metazoa</taxon>
        <taxon>Chordata</taxon>
        <taxon>Craniata</taxon>
        <taxon>Vertebrata</taxon>
        <taxon>Euteleostomi</taxon>
        <taxon>Actinopterygii</taxon>
        <taxon>Neopterygii</taxon>
        <taxon>Teleostei</taxon>
        <taxon>Neoteleostei</taxon>
        <taxon>Acanthomorphata</taxon>
        <taxon>Eupercaria</taxon>
        <taxon>Perciformes</taxon>
        <taxon>Notothenioidei</taxon>
        <taxon>Eleginopidae</taxon>
        <taxon>Eleginops</taxon>
    </lineage>
</organism>
<sequence length="87" mass="9144">MTGEMGPVTHGLPTVIRLLMNVICDKLKADYFLEGEAKRLAPGPLTGGDGLVHCLRYGPVPTDCTAMDATGLSASYQDATSDNSGFI</sequence>
<comment type="caution">
    <text evidence="1">The sequence shown here is derived from an EMBL/GenBank/DDBJ whole genome shotgun (WGS) entry which is preliminary data.</text>
</comment>
<protein>
    <submittedName>
        <fullName evidence="1">Uncharacterized protein</fullName>
    </submittedName>
</protein>
<evidence type="ECO:0000313" key="1">
    <source>
        <dbReference type="EMBL" id="KAK5868859.1"/>
    </source>
</evidence>